<keyword evidence="4 11" id="KW-0328">Glycosyltransferase</keyword>
<dbReference type="GO" id="GO:0046872">
    <property type="term" value="F:metal ion binding"/>
    <property type="evidence" value="ECO:0007669"/>
    <property type="project" value="UniProtKB-UniRule"/>
</dbReference>
<dbReference type="EC" id="2.4.1.-" evidence="11"/>
<evidence type="ECO:0000256" key="3">
    <source>
        <dbReference type="ARBA" id="ARBA00005735"/>
    </source>
</evidence>
<evidence type="ECO:0000256" key="5">
    <source>
        <dbReference type="ARBA" id="ARBA00022679"/>
    </source>
</evidence>
<feature type="domain" description="Galactosyltransferase C-terminal" evidence="12">
    <location>
        <begin position="186"/>
        <end position="263"/>
    </location>
</feature>
<evidence type="ECO:0000256" key="9">
    <source>
        <dbReference type="ARBA" id="ARBA00023136"/>
    </source>
</evidence>
<accession>A0AA38MK39</accession>
<dbReference type="InterPro" id="IPR027995">
    <property type="entry name" value="Galactosyl_T_N"/>
</dbReference>
<reference evidence="14" key="1">
    <citation type="journal article" date="2023" name="G3 (Bethesda)">
        <title>Whole genome assemblies of Zophobas morio and Tenebrio molitor.</title>
        <authorList>
            <person name="Kaur S."/>
            <person name="Stinson S.A."/>
            <person name="diCenzo G.C."/>
        </authorList>
    </citation>
    <scope>NUCLEOTIDE SEQUENCE</scope>
    <source>
        <strain evidence="14">QUZm001</strain>
    </source>
</reference>
<dbReference type="PANTHER" id="PTHR19300">
    <property type="entry name" value="BETA-1,4-GALACTOSYLTRANSFERASE"/>
    <property type="match status" value="1"/>
</dbReference>
<comment type="similarity">
    <text evidence="3 11">Belongs to the glycosyltransferase 7 family.</text>
</comment>
<evidence type="ECO:0000313" key="15">
    <source>
        <dbReference type="Proteomes" id="UP001168821"/>
    </source>
</evidence>
<keyword evidence="7 11" id="KW-0735">Signal-anchor</keyword>
<comment type="caution">
    <text evidence="14">The sequence shown here is derived from an EMBL/GenBank/DDBJ whole genome shotgun (WGS) entry which is preliminary data.</text>
</comment>
<dbReference type="GO" id="GO:0005794">
    <property type="term" value="C:Golgi apparatus"/>
    <property type="evidence" value="ECO:0007669"/>
    <property type="project" value="TreeGrafter"/>
</dbReference>
<organism evidence="14 15">
    <name type="scientific">Zophobas morio</name>
    <dbReference type="NCBI Taxonomy" id="2755281"/>
    <lineage>
        <taxon>Eukaryota</taxon>
        <taxon>Metazoa</taxon>
        <taxon>Ecdysozoa</taxon>
        <taxon>Arthropoda</taxon>
        <taxon>Hexapoda</taxon>
        <taxon>Insecta</taxon>
        <taxon>Pterygota</taxon>
        <taxon>Neoptera</taxon>
        <taxon>Endopterygota</taxon>
        <taxon>Coleoptera</taxon>
        <taxon>Polyphaga</taxon>
        <taxon>Cucujiformia</taxon>
        <taxon>Tenebrionidae</taxon>
        <taxon>Zophobas</taxon>
    </lineage>
</organism>
<evidence type="ECO:0000313" key="14">
    <source>
        <dbReference type="EMBL" id="KAJ3660575.1"/>
    </source>
</evidence>
<proteinExistence type="inferred from homology"/>
<keyword evidence="15" id="KW-1185">Reference proteome</keyword>
<evidence type="ECO:0000256" key="11">
    <source>
        <dbReference type="RuleBase" id="RU368121"/>
    </source>
</evidence>
<evidence type="ECO:0000256" key="8">
    <source>
        <dbReference type="ARBA" id="ARBA00022989"/>
    </source>
</evidence>
<dbReference type="EMBL" id="JALNTZ010000002">
    <property type="protein sequence ID" value="KAJ3660575.1"/>
    <property type="molecule type" value="Genomic_DNA"/>
</dbReference>
<dbReference type="Gene3D" id="3.90.550.10">
    <property type="entry name" value="Spore Coat Polysaccharide Biosynthesis Protein SpsA, Chain A"/>
    <property type="match status" value="1"/>
</dbReference>
<keyword evidence="5 11" id="KW-0808">Transferase</keyword>
<evidence type="ECO:0000259" key="12">
    <source>
        <dbReference type="Pfam" id="PF02709"/>
    </source>
</evidence>
<protein>
    <recommendedName>
        <fullName evidence="11">Beta-1,4-N-acetylgalactosaminyltransferase</fullName>
        <ecNumber evidence="11">2.4.1.-</ecNumber>
    </recommendedName>
    <alternativeName>
        <fullName evidence="11">Beta-4-GalNAcT</fullName>
    </alternativeName>
</protein>
<dbReference type="GO" id="GO:0005975">
    <property type="term" value="P:carbohydrate metabolic process"/>
    <property type="evidence" value="ECO:0007669"/>
    <property type="project" value="InterPro"/>
</dbReference>
<evidence type="ECO:0000259" key="13">
    <source>
        <dbReference type="Pfam" id="PF13733"/>
    </source>
</evidence>
<keyword evidence="8" id="KW-1133">Transmembrane helix</keyword>
<evidence type="ECO:0000256" key="7">
    <source>
        <dbReference type="ARBA" id="ARBA00022968"/>
    </source>
</evidence>
<keyword evidence="11" id="KW-0479">Metal-binding</keyword>
<evidence type="ECO:0000256" key="2">
    <source>
        <dbReference type="ARBA" id="ARBA00004922"/>
    </source>
</evidence>
<dbReference type="InterPro" id="IPR027791">
    <property type="entry name" value="Galactosyl_T_C"/>
</dbReference>
<evidence type="ECO:0000256" key="6">
    <source>
        <dbReference type="ARBA" id="ARBA00022692"/>
    </source>
</evidence>
<comment type="cofactor">
    <cofactor evidence="11">
        <name>Mn(2+)</name>
        <dbReference type="ChEBI" id="CHEBI:29035"/>
    </cofactor>
</comment>
<dbReference type="Proteomes" id="UP001168821">
    <property type="component" value="Unassembled WGS sequence"/>
</dbReference>
<dbReference type="Pfam" id="PF13733">
    <property type="entry name" value="Glyco_transf_7N"/>
    <property type="match status" value="1"/>
</dbReference>
<comment type="pathway">
    <text evidence="2 11">Protein modification; protein glycosylation.</text>
</comment>
<keyword evidence="11" id="KW-0464">Manganese</keyword>
<name>A0AA38MK39_9CUCU</name>
<keyword evidence="10 11" id="KW-0325">Glycoprotein</keyword>
<dbReference type="CDD" id="cd00899">
    <property type="entry name" value="b4GalT"/>
    <property type="match status" value="1"/>
</dbReference>
<dbReference type="GO" id="GO:0008378">
    <property type="term" value="F:galactosyltransferase activity"/>
    <property type="evidence" value="ECO:0007669"/>
    <property type="project" value="TreeGrafter"/>
</dbReference>
<comment type="function">
    <text evidence="11">Catalyzes the transfer of galactose onto proteins or lipids.</text>
</comment>
<evidence type="ECO:0000256" key="10">
    <source>
        <dbReference type="ARBA" id="ARBA00023180"/>
    </source>
</evidence>
<sequence length="308" mass="35705">MTTKCILIVCSVIALIAIYWPARHARHYDYIDLADVYDELLFVHVKTNKPNLKYCDYEDVIVNNSDVDVEEVVEQRRFYRPKNGGEYIPRTCNPLLKVAVIVPYRNRSQQLDVFLNYMHNFLQKQLIVYRIFVVNQTDNLPFNRAKMLNYGAKVAMDMDFPCLILHDVDLLPLNSGNIYSCSKKPRHMSSSLDTFRFNLPYLTLFGGAVAISSEHFQGINGMSNQFYGWGGEDDDFYRRLEIHSLLPYRFTPIISKYTMLFHKKEKASPSRYAMLEKSVALHRMDGLSSLPANYSVKSEKLYTLVMAS</sequence>
<feature type="domain" description="Galactosyltransferase N-terminal" evidence="13">
    <location>
        <begin position="64"/>
        <end position="182"/>
    </location>
</feature>
<dbReference type="PRINTS" id="PR02050">
    <property type="entry name" value="B14GALTRFASE"/>
</dbReference>
<dbReference type="GO" id="GO:0016020">
    <property type="term" value="C:membrane"/>
    <property type="evidence" value="ECO:0007669"/>
    <property type="project" value="UniProtKB-SubCell"/>
</dbReference>
<dbReference type="AlphaFoldDB" id="A0AA38MK39"/>
<comment type="subcellular location">
    <subcellularLocation>
        <location evidence="1 11">Membrane</location>
        <topology evidence="1 11">Single-pass type II membrane protein</topology>
    </subcellularLocation>
</comment>
<evidence type="ECO:0000256" key="4">
    <source>
        <dbReference type="ARBA" id="ARBA00022676"/>
    </source>
</evidence>
<dbReference type="InterPro" id="IPR003859">
    <property type="entry name" value="Galactosyl_T"/>
</dbReference>
<dbReference type="InterPro" id="IPR029044">
    <property type="entry name" value="Nucleotide-diphossugar_trans"/>
</dbReference>
<dbReference type="Pfam" id="PF02709">
    <property type="entry name" value="Glyco_transf_7C"/>
    <property type="match status" value="1"/>
</dbReference>
<keyword evidence="6" id="KW-0812">Transmembrane</keyword>
<dbReference type="GO" id="GO:0033842">
    <property type="term" value="F:N-acetyl-beta-glucosaminyl-derivative 4-beta-N-acetylgalactosaminyltransferase activity"/>
    <property type="evidence" value="ECO:0007669"/>
    <property type="project" value="TreeGrafter"/>
</dbReference>
<dbReference type="PANTHER" id="PTHR19300:SF48">
    <property type="entry name" value="BETA-1,4-N-ACETYLGALACTOSAMINYLTRANSFERASE"/>
    <property type="match status" value="1"/>
</dbReference>
<evidence type="ECO:0000256" key="1">
    <source>
        <dbReference type="ARBA" id="ARBA00004606"/>
    </source>
</evidence>
<gene>
    <name evidence="14" type="ORF">Zmor_005017</name>
</gene>
<dbReference type="GO" id="GO:0006688">
    <property type="term" value="P:glycosphingolipid biosynthetic process"/>
    <property type="evidence" value="ECO:0007669"/>
    <property type="project" value="TreeGrafter"/>
</dbReference>
<dbReference type="SUPFAM" id="SSF53448">
    <property type="entry name" value="Nucleotide-diphospho-sugar transferases"/>
    <property type="match status" value="1"/>
</dbReference>
<keyword evidence="9" id="KW-0472">Membrane</keyword>